<organism evidence="8 9">
    <name type="scientific">Aurantiacibacter rhizosphaerae</name>
    <dbReference type="NCBI Taxonomy" id="2691582"/>
    <lineage>
        <taxon>Bacteria</taxon>
        <taxon>Pseudomonadati</taxon>
        <taxon>Pseudomonadota</taxon>
        <taxon>Alphaproteobacteria</taxon>
        <taxon>Sphingomonadales</taxon>
        <taxon>Erythrobacteraceae</taxon>
        <taxon>Aurantiacibacter</taxon>
    </lineage>
</organism>
<dbReference type="EMBL" id="WUBR01000001">
    <property type="protein sequence ID" value="MWV27216.1"/>
    <property type="molecule type" value="Genomic_DNA"/>
</dbReference>
<evidence type="ECO:0000313" key="9">
    <source>
        <dbReference type="Proteomes" id="UP000461409"/>
    </source>
</evidence>
<proteinExistence type="predicted"/>
<keyword evidence="9" id="KW-1185">Reference proteome</keyword>
<evidence type="ECO:0000256" key="3">
    <source>
        <dbReference type="ARBA" id="ARBA00022692"/>
    </source>
</evidence>
<dbReference type="SUPFAM" id="SSF103473">
    <property type="entry name" value="MFS general substrate transporter"/>
    <property type="match status" value="1"/>
</dbReference>
<protein>
    <submittedName>
        <fullName evidence="8">MFS transporter</fullName>
    </submittedName>
</protein>
<keyword evidence="4 6" id="KW-1133">Transmembrane helix</keyword>
<dbReference type="Pfam" id="PF07690">
    <property type="entry name" value="MFS_1"/>
    <property type="match status" value="1"/>
</dbReference>
<feature type="transmembrane region" description="Helical" evidence="6">
    <location>
        <begin position="240"/>
        <end position="261"/>
    </location>
</feature>
<dbReference type="PANTHER" id="PTHR43124">
    <property type="entry name" value="PURINE EFFLUX PUMP PBUE"/>
    <property type="match status" value="1"/>
</dbReference>
<dbReference type="InterPro" id="IPR036259">
    <property type="entry name" value="MFS_trans_sf"/>
</dbReference>
<dbReference type="RefSeq" id="WP_160484807.1">
    <property type="nucleotide sequence ID" value="NZ_WUBR01000001.1"/>
</dbReference>
<sequence>MATHPAHIHAGGEAQGNWVTNSPAYQTLLVLLLSLNFGIVFFDRQALNALMPFVQPDLQLSQTQIGLLAGGLSFSWAIAAFFVGRLSDSIGKRKILLVIATIAFSLCSFLSGLATSFLFLFAARLLMGAAEGGVMPISHAMVASEVNPERRGLAQGVAQNLGSNLLGSFAAPVVLVAFATAFSWREAFYLAALPGLLSAGLIWLMLREPEPAAEISAQVGTAGDHHSAIGFLEALKVRNMWVSVVVGVLLVAHFVITWAFMPNFLVQTRGMDAFSMSWLVGSLGIAAAIYSFVVAGISDKIGRKPVMVFLPFLSLIGPLGVIYLDPASFTGDGLLGLSGYATVLIPIFFIGWMVNGVFPIFMATIPSESFRPIHHATVLGLAMGSCEVLGGVLGPPLAGLLNDAYGPETFLYVLMVLAVISGFVAMGLKETAPAALRRRGETANPA</sequence>
<keyword evidence="2" id="KW-1003">Cell membrane</keyword>
<dbReference type="GO" id="GO:0022857">
    <property type="term" value="F:transmembrane transporter activity"/>
    <property type="evidence" value="ECO:0007669"/>
    <property type="project" value="InterPro"/>
</dbReference>
<evidence type="ECO:0000256" key="6">
    <source>
        <dbReference type="SAM" id="Phobius"/>
    </source>
</evidence>
<feature type="transmembrane region" description="Helical" evidence="6">
    <location>
        <begin position="63"/>
        <end position="83"/>
    </location>
</feature>
<dbReference type="GO" id="GO:0005886">
    <property type="term" value="C:plasma membrane"/>
    <property type="evidence" value="ECO:0007669"/>
    <property type="project" value="UniProtKB-SubCell"/>
</dbReference>
<reference evidence="8 9" key="2">
    <citation type="submission" date="2020-02" db="EMBL/GenBank/DDBJ databases">
        <title>Erythrobacter dongmakensis sp. nov., isolated from a tidal mudflat.</title>
        <authorList>
            <person name="Kim I.S."/>
        </authorList>
    </citation>
    <scope>NUCLEOTIDE SEQUENCE [LARGE SCALE GENOMIC DNA]</scope>
    <source>
        <strain evidence="8 9">GH3-10</strain>
    </source>
</reference>
<dbReference type="PANTHER" id="PTHR43124:SF3">
    <property type="entry name" value="CHLORAMPHENICOL EFFLUX PUMP RV0191"/>
    <property type="match status" value="1"/>
</dbReference>
<gene>
    <name evidence="8" type="ORF">GRF63_04795</name>
</gene>
<feature type="transmembrane region" description="Helical" evidence="6">
    <location>
        <begin position="410"/>
        <end position="428"/>
    </location>
</feature>
<reference evidence="8 9" key="1">
    <citation type="submission" date="2019-12" db="EMBL/GenBank/DDBJ databases">
        <authorList>
            <person name="Lee S.D."/>
        </authorList>
    </citation>
    <scope>NUCLEOTIDE SEQUENCE [LARGE SCALE GENOMIC DNA]</scope>
    <source>
        <strain evidence="8 9">GH3-10</strain>
    </source>
</reference>
<evidence type="ECO:0000256" key="2">
    <source>
        <dbReference type="ARBA" id="ARBA00022475"/>
    </source>
</evidence>
<evidence type="ECO:0000256" key="1">
    <source>
        <dbReference type="ARBA" id="ARBA00004651"/>
    </source>
</evidence>
<feature type="transmembrane region" description="Helical" evidence="6">
    <location>
        <begin position="161"/>
        <end position="182"/>
    </location>
</feature>
<evidence type="ECO:0000256" key="5">
    <source>
        <dbReference type="ARBA" id="ARBA00023136"/>
    </source>
</evidence>
<feature type="transmembrane region" description="Helical" evidence="6">
    <location>
        <begin position="306"/>
        <end position="324"/>
    </location>
</feature>
<dbReference type="PROSITE" id="PS50850">
    <property type="entry name" value="MFS"/>
    <property type="match status" value="1"/>
</dbReference>
<dbReference type="InterPro" id="IPR050189">
    <property type="entry name" value="MFS_Efflux_Transporters"/>
</dbReference>
<comment type="caution">
    <text evidence="8">The sequence shown here is derived from an EMBL/GenBank/DDBJ whole genome shotgun (WGS) entry which is preliminary data.</text>
</comment>
<evidence type="ECO:0000256" key="4">
    <source>
        <dbReference type="ARBA" id="ARBA00022989"/>
    </source>
</evidence>
<dbReference type="Gene3D" id="1.20.1250.20">
    <property type="entry name" value="MFS general substrate transporter like domains"/>
    <property type="match status" value="2"/>
</dbReference>
<dbReference type="Proteomes" id="UP000461409">
    <property type="component" value="Unassembled WGS sequence"/>
</dbReference>
<dbReference type="InterPro" id="IPR011701">
    <property type="entry name" value="MFS"/>
</dbReference>
<evidence type="ECO:0000259" key="7">
    <source>
        <dbReference type="PROSITE" id="PS50850"/>
    </source>
</evidence>
<feature type="transmembrane region" description="Helical" evidence="6">
    <location>
        <begin position="95"/>
        <end position="121"/>
    </location>
</feature>
<keyword evidence="3 6" id="KW-0812">Transmembrane</keyword>
<comment type="subcellular location">
    <subcellularLocation>
        <location evidence="1">Cell membrane</location>
        <topology evidence="1">Multi-pass membrane protein</topology>
    </subcellularLocation>
</comment>
<name>A0A844XB71_9SPHN</name>
<feature type="transmembrane region" description="Helical" evidence="6">
    <location>
        <begin position="273"/>
        <end position="294"/>
    </location>
</feature>
<feature type="transmembrane region" description="Helical" evidence="6">
    <location>
        <begin position="344"/>
        <end position="365"/>
    </location>
</feature>
<evidence type="ECO:0000313" key="8">
    <source>
        <dbReference type="EMBL" id="MWV27216.1"/>
    </source>
</evidence>
<dbReference type="AlphaFoldDB" id="A0A844XB71"/>
<feature type="transmembrane region" description="Helical" evidence="6">
    <location>
        <begin position="24"/>
        <end position="42"/>
    </location>
</feature>
<dbReference type="InterPro" id="IPR020846">
    <property type="entry name" value="MFS_dom"/>
</dbReference>
<feature type="transmembrane region" description="Helical" evidence="6">
    <location>
        <begin position="377"/>
        <end position="398"/>
    </location>
</feature>
<feature type="domain" description="Major facilitator superfamily (MFS) profile" evidence="7">
    <location>
        <begin position="29"/>
        <end position="433"/>
    </location>
</feature>
<feature type="transmembrane region" description="Helical" evidence="6">
    <location>
        <begin position="188"/>
        <end position="206"/>
    </location>
</feature>
<keyword evidence="5 6" id="KW-0472">Membrane</keyword>
<accession>A0A844XB71</accession>